<accession>A0ABQ2UDC9</accession>
<reference evidence="2" key="1">
    <citation type="journal article" date="2019" name="Int. J. Syst. Evol. Microbiol.">
        <title>The Global Catalogue of Microorganisms (GCM) 10K type strain sequencing project: providing services to taxonomists for standard genome sequencing and annotation.</title>
        <authorList>
            <consortium name="The Broad Institute Genomics Platform"/>
            <consortium name="The Broad Institute Genome Sequencing Center for Infectious Disease"/>
            <person name="Wu L."/>
            <person name="Ma J."/>
        </authorList>
    </citation>
    <scope>NUCLEOTIDE SEQUENCE [LARGE SCALE GENOMIC DNA]</scope>
    <source>
        <strain evidence="2">JCM 3296</strain>
    </source>
</reference>
<evidence type="ECO:0000313" key="1">
    <source>
        <dbReference type="EMBL" id="GGU18545.1"/>
    </source>
</evidence>
<sequence length="109" mass="11881">MTIDDMSLQQLHVTALEKLDNAVCTALTNIEADEARKYLSEALADCAATDTAVPAQVLACVEAADEHFSYSERMEARTLLTVAHRLLARVRRPMVVPSPSQPGDVTLRA</sequence>
<name>A0ABQ2UDC9_9PSEU</name>
<proteinExistence type="predicted"/>
<gene>
    <name evidence="1" type="ORF">GCM10010178_08360</name>
</gene>
<dbReference type="RefSeq" id="WP_189252136.1">
    <property type="nucleotide sequence ID" value="NZ_BMRE01000001.1"/>
</dbReference>
<dbReference type="Proteomes" id="UP000649573">
    <property type="component" value="Unassembled WGS sequence"/>
</dbReference>
<organism evidence="1 2">
    <name type="scientific">Lentzea flava</name>
    <dbReference type="NCBI Taxonomy" id="103732"/>
    <lineage>
        <taxon>Bacteria</taxon>
        <taxon>Bacillati</taxon>
        <taxon>Actinomycetota</taxon>
        <taxon>Actinomycetes</taxon>
        <taxon>Pseudonocardiales</taxon>
        <taxon>Pseudonocardiaceae</taxon>
        <taxon>Lentzea</taxon>
    </lineage>
</organism>
<evidence type="ECO:0000313" key="2">
    <source>
        <dbReference type="Proteomes" id="UP000649573"/>
    </source>
</evidence>
<keyword evidence="2" id="KW-1185">Reference proteome</keyword>
<protein>
    <recommendedName>
        <fullName evidence="3">Phage gp6-like head-tail connector protein</fullName>
    </recommendedName>
</protein>
<dbReference type="EMBL" id="BMRE01000001">
    <property type="protein sequence ID" value="GGU18545.1"/>
    <property type="molecule type" value="Genomic_DNA"/>
</dbReference>
<comment type="caution">
    <text evidence="1">The sequence shown here is derived from an EMBL/GenBank/DDBJ whole genome shotgun (WGS) entry which is preliminary data.</text>
</comment>
<evidence type="ECO:0008006" key="3">
    <source>
        <dbReference type="Google" id="ProtNLM"/>
    </source>
</evidence>